<feature type="compositionally biased region" description="Polar residues" evidence="1">
    <location>
        <begin position="1"/>
        <end position="16"/>
    </location>
</feature>
<keyword evidence="2" id="KW-0812">Transmembrane</keyword>
<comment type="caution">
    <text evidence="3">The sequence shown here is derived from an EMBL/GenBank/DDBJ whole genome shotgun (WGS) entry which is preliminary data.</text>
</comment>
<gene>
    <name evidence="3" type="ORF">HXX76_000381</name>
</gene>
<feature type="region of interest" description="Disordered" evidence="1">
    <location>
        <begin position="35"/>
        <end position="56"/>
    </location>
</feature>
<reference evidence="3" key="1">
    <citation type="journal article" date="2020" name="bioRxiv">
        <title>Comparative genomics of Chlamydomonas.</title>
        <authorList>
            <person name="Craig R.J."/>
            <person name="Hasan A.R."/>
            <person name="Ness R.W."/>
            <person name="Keightley P.D."/>
        </authorList>
    </citation>
    <scope>NUCLEOTIDE SEQUENCE</scope>
    <source>
        <strain evidence="3">SAG 7.73</strain>
    </source>
</reference>
<feature type="compositionally biased region" description="Low complexity" evidence="1">
    <location>
        <begin position="36"/>
        <end position="50"/>
    </location>
</feature>
<dbReference type="Proteomes" id="UP000650467">
    <property type="component" value="Unassembled WGS sequence"/>
</dbReference>
<evidence type="ECO:0000256" key="2">
    <source>
        <dbReference type="SAM" id="Phobius"/>
    </source>
</evidence>
<keyword evidence="2" id="KW-1133">Transmembrane helix</keyword>
<feature type="region of interest" description="Disordered" evidence="1">
    <location>
        <begin position="1"/>
        <end position="23"/>
    </location>
</feature>
<dbReference type="EMBL" id="JAEHOC010000001">
    <property type="protein sequence ID" value="KAG2445777.1"/>
    <property type="molecule type" value="Genomic_DNA"/>
</dbReference>
<organism evidence="3 4">
    <name type="scientific">Chlamydomonas incerta</name>
    <dbReference type="NCBI Taxonomy" id="51695"/>
    <lineage>
        <taxon>Eukaryota</taxon>
        <taxon>Viridiplantae</taxon>
        <taxon>Chlorophyta</taxon>
        <taxon>core chlorophytes</taxon>
        <taxon>Chlorophyceae</taxon>
        <taxon>CS clade</taxon>
        <taxon>Chlamydomonadales</taxon>
        <taxon>Chlamydomonadaceae</taxon>
        <taxon>Chlamydomonas</taxon>
    </lineage>
</organism>
<evidence type="ECO:0000313" key="3">
    <source>
        <dbReference type="EMBL" id="KAG2445777.1"/>
    </source>
</evidence>
<dbReference type="OrthoDB" id="513423at2759"/>
<sequence>MMLTRQPISSRVTQARRSAAPSPLCTARVSLRVRAEQAPTEPAAPKAEAPSTSGEKIEVKKVEASAPLLQKGQGTAIVTGAISAILGLAYLALVMFMDQRGGQMLPPPPEALIP</sequence>
<name>A0A836B2M4_CHLIN</name>
<evidence type="ECO:0000256" key="1">
    <source>
        <dbReference type="SAM" id="MobiDB-lite"/>
    </source>
</evidence>
<evidence type="ECO:0000313" key="4">
    <source>
        <dbReference type="Proteomes" id="UP000650467"/>
    </source>
</evidence>
<dbReference type="AlphaFoldDB" id="A0A836B2M4"/>
<accession>A0A836B2M4</accession>
<keyword evidence="4" id="KW-1185">Reference proteome</keyword>
<keyword evidence="2" id="KW-0472">Membrane</keyword>
<protein>
    <submittedName>
        <fullName evidence="3">Uncharacterized protein</fullName>
    </submittedName>
</protein>
<proteinExistence type="predicted"/>
<feature type="transmembrane region" description="Helical" evidence="2">
    <location>
        <begin position="76"/>
        <end position="96"/>
    </location>
</feature>